<comment type="caution">
    <text evidence="2">The sequence shown here is derived from an EMBL/GenBank/DDBJ whole genome shotgun (WGS) entry which is preliminary data.</text>
</comment>
<gene>
    <name evidence="2" type="ORF">BJY16_006975</name>
</gene>
<organism evidence="2 3">
    <name type="scientific">Actinoplanes octamycinicus</name>
    <dbReference type="NCBI Taxonomy" id="135948"/>
    <lineage>
        <taxon>Bacteria</taxon>
        <taxon>Bacillati</taxon>
        <taxon>Actinomycetota</taxon>
        <taxon>Actinomycetes</taxon>
        <taxon>Micromonosporales</taxon>
        <taxon>Micromonosporaceae</taxon>
        <taxon>Actinoplanes</taxon>
    </lineage>
</organism>
<sequence length="167" mass="17310">MAGRIRSGWVVAAVAVGVAAGAGIYLVARDSGGEDELPEAVRAELALVARDVIERGSTPGLGQAGEWRACGVRVIGADPPTLTSADQARTVYVWAMCGTGGAVSSSSLIPVAVHLTDPPTSEGPGDGSRYGPDIRRIFPERLQDAVFDDNHAAELEPAMSARVTERS</sequence>
<evidence type="ECO:0000313" key="3">
    <source>
        <dbReference type="Proteomes" id="UP000546162"/>
    </source>
</evidence>
<keyword evidence="3" id="KW-1185">Reference proteome</keyword>
<keyword evidence="1" id="KW-1133">Transmembrane helix</keyword>
<dbReference type="EMBL" id="JACHNB010000001">
    <property type="protein sequence ID" value="MBB4743516.1"/>
    <property type="molecule type" value="Genomic_DNA"/>
</dbReference>
<evidence type="ECO:0000256" key="1">
    <source>
        <dbReference type="SAM" id="Phobius"/>
    </source>
</evidence>
<keyword evidence="1" id="KW-0812">Transmembrane</keyword>
<keyword evidence="1" id="KW-0472">Membrane</keyword>
<proteinExistence type="predicted"/>
<name>A0A7W7H3Y6_9ACTN</name>
<dbReference type="Proteomes" id="UP000546162">
    <property type="component" value="Unassembled WGS sequence"/>
</dbReference>
<evidence type="ECO:0000313" key="2">
    <source>
        <dbReference type="EMBL" id="MBB4743516.1"/>
    </source>
</evidence>
<dbReference type="RefSeq" id="WP_185043787.1">
    <property type="nucleotide sequence ID" value="NZ_BAABFG010000005.1"/>
</dbReference>
<protein>
    <submittedName>
        <fullName evidence="2">Uncharacterized protein</fullName>
    </submittedName>
</protein>
<reference evidence="2 3" key="1">
    <citation type="submission" date="2020-08" db="EMBL/GenBank/DDBJ databases">
        <title>Sequencing the genomes of 1000 actinobacteria strains.</title>
        <authorList>
            <person name="Klenk H.-P."/>
        </authorList>
    </citation>
    <scope>NUCLEOTIDE SEQUENCE [LARGE SCALE GENOMIC DNA]</scope>
    <source>
        <strain evidence="2 3">DSM 45809</strain>
    </source>
</reference>
<dbReference type="AlphaFoldDB" id="A0A7W7H3Y6"/>
<feature type="transmembrane region" description="Helical" evidence="1">
    <location>
        <begin position="7"/>
        <end position="28"/>
    </location>
</feature>
<accession>A0A7W7H3Y6</accession>